<protein>
    <recommendedName>
        <fullName evidence="3">Glyoxalase</fullName>
    </recommendedName>
</protein>
<dbReference type="RefSeq" id="WP_072884842.1">
    <property type="nucleotide sequence ID" value="NZ_FQVO01000007.1"/>
</dbReference>
<gene>
    <name evidence="1" type="ORF">SAMN05444408_107184</name>
</gene>
<dbReference type="STRING" id="1302685.SAMN05444408_107184"/>
<dbReference type="AlphaFoldDB" id="A0A1M4Y8W0"/>
<name>A0A1M4Y8W0_9FLAO</name>
<dbReference type="Proteomes" id="UP000184236">
    <property type="component" value="Unassembled WGS sequence"/>
</dbReference>
<keyword evidence="2" id="KW-1185">Reference proteome</keyword>
<proteinExistence type="predicted"/>
<evidence type="ECO:0008006" key="3">
    <source>
        <dbReference type="Google" id="ProtNLM"/>
    </source>
</evidence>
<evidence type="ECO:0000313" key="1">
    <source>
        <dbReference type="EMBL" id="SHF02043.1"/>
    </source>
</evidence>
<sequence>MPTKTDLREQLSIPVSGDTSETEAFQSQTLRPILKLQNEIYLMLFQDYAVSKIPDFNSLTTEKKLSFIDQSLRKDHTLRNTFIGMTVGMFTAEEMKIYISDKNIFHKRMITMLIERLKSQMKE</sequence>
<dbReference type="EMBL" id="FQVO01000007">
    <property type="protein sequence ID" value="SHF02043.1"/>
    <property type="molecule type" value="Genomic_DNA"/>
</dbReference>
<accession>A0A1M4Y8W0</accession>
<organism evidence="1 2">
    <name type="scientific">Chryseobacterium takakiae</name>
    <dbReference type="NCBI Taxonomy" id="1302685"/>
    <lineage>
        <taxon>Bacteria</taxon>
        <taxon>Pseudomonadati</taxon>
        <taxon>Bacteroidota</taxon>
        <taxon>Flavobacteriia</taxon>
        <taxon>Flavobacteriales</taxon>
        <taxon>Weeksellaceae</taxon>
        <taxon>Chryseobacterium group</taxon>
        <taxon>Chryseobacterium</taxon>
    </lineage>
</organism>
<evidence type="ECO:0000313" key="2">
    <source>
        <dbReference type="Proteomes" id="UP000184236"/>
    </source>
</evidence>
<dbReference type="OrthoDB" id="1271679at2"/>
<reference evidence="2" key="1">
    <citation type="submission" date="2016-11" db="EMBL/GenBank/DDBJ databases">
        <authorList>
            <person name="Varghese N."/>
            <person name="Submissions S."/>
        </authorList>
    </citation>
    <scope>NUCLEOTIDE SEQUENCE [LARGE SCALE GENOMIC DNA]</scope>
    <source>
        <strain evidence="2">DSM 26898</strain>
    </source>
</reference>